<organism evidence="5 6">
    <name type="scientific">Alicycliphilus denitrificans</name>
    <dbReference type="NCBI Taxonomy" id="179636"/>
    <lineage>
        <taxon>Bacteria</taxon>
        <taxon>Pseudomonadati</taxon>
        <taxon>Pseudomonadota</taxon>
        <taxon>Betaproteobacteria</taxon>
        <taxon>Burkholderiales</taxon>
        <taxon>Comamonadaceae</taxon>
        <taxon>Alicycliphilus</taxon>
    </lineage>
</organism>
<keyword evidence="2" id="KW-0238">DNA-binding</keyword>
<dbReference type="InterPro" id="IPR011663">
    <property type="entry name" value="UTRA"/>
</dbReference>
<comment type="caution">
    <text evidence="5">The sequence shown here is derived from an EMBL/GenBank/DDBJ whole genome shotgun (WGS) entry which is preliminary data.</text>
</comment>
<dbReference type="AlphaFoldDB" id="A0A3R7HNT0"/>
<dbReference type="Gene3D" id="3.40.1410.10">
    <property type="entry name" value="Chorismate lyase-like"/>
    <property type="match status" value="1"/>
</dbReference>
<dbReference type="SMART" id="SM00345">
    <property type="entry name" value="HTH_GNTR"/>
    <property type="match status" value="1"/>
</dbReference>
<keyword evidence="1" id="KW-0805">Transcription regulation</keyword>
<dbReference type="CDD" id="cd07377">
    <property type="entry name" value="WHTH_GntR"/>
    <property type="match status" value="1"/>
</dbReference>
<dbReference type="InterPro" id="IPR000524">
    <property type="entry name" value="Tscrpt_reg_HTH_GntR"/>
</dbReference>
<sequence length="259" mass="28276">MSVPNPPSHAGKRGHVRAHILRGIECGLWPVGALLPAESSLCAELGVSRHTVRAALADLQSMGLVASHQGVGTRVLRRKPELTPSHSLQNISELALYARNTTVRILDVKDVALDEATAEWIGAGAGETWCMARTLRTAADQDAPIVLSSVWVPQASKPAIEASGRSGLPVFIEVQRLHGRMVSEVRQVIGISVATREQAALLRCKTREPLLRIQRWYYGHQRALLEVTDSLHPQDRFQYAVTLRHVSGGGITQSPPHQE</sequence>
<accession>A0A3R7HNT0</accession>
<evidence type="ECO:0000256" key="1">
    <source>
        <dbReference type="ARBA" id="ARBA00023015"/>
    </source>
</evidence>
<dbReference type="GO" id="GO:0003677">
    <property type="term" value="F:DNA binding"/>
    <property type="evidence" value="ECO:0007669"/>
    <property type="project" value="UniProtKB-KW"/>
</dbReference>
<dbReference type="InterPro" id="IPR036388">
    <property type="entry name" value="WH-like_DNA-bd_sf"/>
</dbReference>
<feature type="domain" description="HTH gntR-type" evidence="4">
    <location>
        <begin position="10"/>
        <end position="78"/>
    </location>
</feature>
<evidence type="ECO:0000313" key="5">
    <source>
        <dbReference type="EMBL" id="RKJ96610.1"/>
    </source>
</evidence>
<dbReference type="Pfam" id="PF00392">
    <property type="entry name" value="GntR"/>
    <property type="match status" value="1"/>
</dbReference>
<protein>
    <submittedName>
        <fullName evidence="5">GntR family transcriptional regulator</fullName>
    </submittedName>
</protein>
<dbReference type="InterPro" id="IPR028978">
    <property type="entry name" value="Chorismate_lyase_/UTRA_dom_sf"/>
</dbReference>
<evidence type="ECO:0000256" key="2">
    <source>
        <dbReference type="ARBA" id="ARBA00023125"/>
    </source>
</evidence>
<dbReference type="SUPFAM" id="SSF64288">
    <property type="entry name" value="Chorismate lyase-like"/>
    <property type="match status" value="1"/>
</dbReference>
<dbReference type="PROSITE" id="PS50949">
    <property type="entry name" value="HTH_GNTR"/>
    <property type="match status" value="1"/>
</dbReference>
<name>A0A3R7HNT0_9BURK</name>
<dbReference type="GO" id="GO:0003700">
    <property type="term" value="F:DNA-binding transcription factor activity"/>
    <property type="evidence" value="ECO:0007669"/>
    <property type="project" value="InterPro"/>
</dbReference>
<dbReference type="RefSeq" id="WP_094438172.1">
    <property type="nucleotide sequence ID" value="NZ_NKDB02000002.1"/>
</dbReference>
<dbReference type="PANTHER" id="PTHR44846:SF1">
    <property type="entry name" value="MANNOSYL-D-GLYCERATE TRANSPORT_METABOLISM SYSTEM REPRESSOR MNGR-RELATED"/>
    <property type="match status" value="1"/>
</dbReference>
<dbReference type="EMBL" id="NKDB02000002">
    <property type="protein sequence ID" value="RKJ96610.1"/>
    <property type="molecule type" value="Genomic_DNA"/>
</dbReference>
<gene>
    <name evidence="5" type="ORF">CE154_011330</name>
</gene>
<dbReference type="Proteomes" id="UP000216225">
    <property type="component" value="Unassembled WGS sequence"/>
</dbReference>
<dbReference type="InterPro" id="IPR036390">
    <property type="entry name" value="WH_DNA-bd_sf"/>
</dbReference>
<evidence type="ECO:0000259" key="4">
    <source>
        <dbReference type="PROSITE" id="PS50949"/>
    </source>
</evidence>
<dbReference type="GO" id="GO:0045892">
    <property type="term" value="P:negative regulation of DNA-templated transcription"/>
    <property type="evidence" value="ECO:0007669"/>
    <property type="project" value="TreeGrafter"/>
</dbReference>
<evidence type="ECO:0000256" key="3">
    <source>
        <dbReference type="ARBA" id="ARBA00023163"/>
    </source>
</evidence>
<evidence type="ECO:0000313" key="6">
    <source>
        <dbReference type="Proteomes" id="UP000216225"/>
    </source>
</evidence>
<proteinExistence type="predicted"/>
<dbReference type="Pfam" id="PF07702">
    <property type="entry name" value="UTRA"/>
    <property type="match status" value="1"/>
</dbReference>
<dbReference type="Gene3D" id="1.10.10.10">
    <property type="entry name" value="Winged helix-like DNA-binding domain superfamily/Winged helix DNA-binding domain"/>
    <property type="match status" value="1"/>
</dbReference>
<dbReference type="InterPro" id="IPR050679">
    <property type="entry name" value="Bact_HTH_transcr_reg"/>
</dbReference>
<dbReference type="PRINTS" id="PR00035">
    <property type="entry name" value="HTHGNTR"/>
</dbReference>
<keyword evidence="3" id="KW-0804">Transcription</keyword>
<dbReference type="SUPFAM" id="SSF46785">
    <property type="entry name" value="Winged helix' DNA-binding domain"/>
    <property type="match status" value="1"/>
</dbReference>
<dbReference type="PANTHER" id="PTHR44846">
    <property type="entry name" value="MANNOSYL-D-GLYCERATE TRANSPORT/METABOLISM SYSTEM REPRESSOR MNGR-RELATED"/>
    <property type="match status" value="1"/>
</dbReference>
<reference evidence="5 6" key="1">
    <citation type="submission" date="2018-09" db="EMBL/GenBank/DDBJ databases">
        <title>Genome comparison of Alicycliphilus sp. BQ1, a polyurethanolytic bacterium, with its closest phylogenetic relatives Alicycliphilus denitrificans BC and K601, unable to attack polyurethane.</title>
        <authorList>
            <person name="Loza-Tavera H."/>
            <person name="Lozano L."/>
            <person name="Cevallos M."/>
            <person name="Maya-Lucas O."/>
            <person name="Garcia-Mena J."/>
            <person name="Hernandez J."/>
        </authorList>
    </citation>
    <scope>NUCLEOTIDE SEQUENCE [LARGE SCALE GENOMIC DNA]</scope>
    <source>
        <strain evidence="5 6">BQ1</strain>
    </source>
</reference>
<dbReference type="SMART" id="SM00866">
    <property type="entry name" value="UTRA"/>
    <property type="match status" value="1"/>
</dbReference>